<dbReference type="GeneID" id="37016569"/>
<dbReference type="InterPro" id="IPR046331">
    <property type="entry name" value="GPAM1-like"/>
</dbReference>
<dbReference type="EMBL" id="KZ819323">
    <property type="protein sequence ID" value="PWN22333.1"/>
    <property type="molecule type" value="Genomic_DNA"/>
</dbReference>
<keyword evidence="4" id="KW-1185">Reference proteome</keyword>
<dbReference type="OrthoDB" id="73491at2759"/>
<feature type="compositionally biased region" description="Basic and acidic residues" evidence="1">
    <location>
        <begin position="383"/>
        <end position="404"/>
    </location>
</feature>
<feature type="compositionally biased region" description="Basic and acidic residues" evidence="1">
    <location>
        <begin position="222"/>
        <end position="233"/>
    </location>
</feature>
<organism evidence="3 4">
    <name type="scientific">Pseudomicrostroma glucosiphilum</name>
    <dbReference type="NCBI Taxonomy" id="1684307"/>
    <lineage>
        <taxon>Eukaryota</taxon>
        <taxon>Fungi</taxon>
        <taxon>Dikarya</taxon>
        <taxon>Basidiomycota</taxon>
        <taxon>Ustilaginomycotina</taxon>
        <taxon>Exobasidiomycetes</taxon>
        <taxon>Microstromatales</taxon>
        <taxon>Microstromatales incertae sedis</taxon>
        <taxon>Pseudomicrostroma</taxon>
    </lineage>
</organism>
<protein>
    <recommendedName>
        <fullName evidence="2">DUF3752 domain-containing protein</fullName>
    </recommendedName>
</protein>
<dbReference type="PANTHER" id="PTHR46370:SF1">
    <property type="entry name" value="GPALPP MOTIFS-CONTAINING PROTEIN 1"/>
    <property type="match status" value="1"/>
</dbReference>
<feature type="compositionally biased region" description="Basic and acidic residues" evidence="1">
    <location>
        <begin position="261"/>
        <end position="276"/>
    </location>
</feature>
<accession>A0A316UD86</accession>
<feature type="domain" description="DUF3752" evidence="2">
    <location>
        <begin position="88"/>
        <end position="206"/>
    </location>
</feature>
<reference evidence="3 4" key="1">
    <citation type="journal article" date="2018" name="Mol. Biol. Evol.">
        <title>Broad Genomic Sampling Reveals a Smut Pathogenic Ancestry of the Fungal Clade Ustilaginomycotina.</title>
        <authorList>
            <person name="Kijpornyongpan T."/>
            <person name="Mondo S.J."/>
            <person name="Barry K."/>
            <person name="Sandor L."/>
            <person name="Lee J."/>
            <person name="Lipzen A."/>
            <person name="Pangilinan J."/>
            <person name="LaButti K."/>
            <person name="Hainaut M."/>
            <person name="Henrissat B."/>
            <person name="Grigoriev I.V."/>
            <person name="Spatafora J.W."/>
            <person name="Aime M.C."/>
        </authorList>
    </citation>
    <scope>NUCLEOTIDE SEQUENCE [LARGE SCALE GENOMIC DNA]</scope>
    <source>
        <strain evidence="3 4">MCA 4718</strain>
    </source>
</reference>
<feature type="compositionally biased region" description="Low complexity" evidence="1">
    <location>
        <begin position="372"/>
        <end position="382"/>
    </location>
</feature>
<sequence length="454" mass="51828">MASRPIVGPTMPPGYLQASRASDEDDDEIGPALPPPPGDGAVAGHEDGMSYAERTFLEREQRQKQAEADAKAAQEAANNSRPDWMLAPPPSSSLSSLLQPNGGPLKARGFSQNTRVQKGNSAVGASQGGDEGMALWTETPEQRVQRMKNEVMGSGPATPRDLEEEREKRVAEVRDAELQEKVRKLDGQAERTKSLLELHQEERRKEFLDKKGKGRSTGEGSSSDRKGLRRLEALDGSDDEDLPRRRRDTSDEESQRSSSRRNGDSRRKDYNADSRRKRDRRVADEEDSDEEDRRRRRERRRRKEEDRERGREGKGEESRRRTSRSPERRHSHRSRHDGDKDEHRRHRDCSRERHRDRDRKSSSHRRRRHRSSSSSLSRSPSPDARRRDKEKKAQHKAEKEKETGKGGASTMIWDRDRAMSFIPTMDEKKKAKLLNDARGLGDRFGSSGSGSKFL</sequence>
<feature type="compositionally biased region" description="Basic and acidic residues" evidence="1">
    <location>
        <begin position="303"/>
        <end position="328"/>
    </location>
</feature>
<name>A0A316UD86_9BASI</name>
<feature type="region of interest" description="Disordered" evidence="1">
    <location>
        <begin position="1"/>
        <end position="132"/>
    </location>
</feature>
<gene>
    <name evidence="3" type="ORF">BCV69DRAFT_311144</name>
</gene>
<feature type="compositionally biased region" description="Low complexity" evidence="1">
    <location>
        <begin position="92"/>
        <end position="105"/>
    </location>
</feature>
<evidence type="ECO:0000259" key="2">
    <source>
        <dbReference type="Pfam" id="PF12572"/>
    </source>
</evidence>
<dbReference type="InterPro" id="IPR022226">
    <property type="entry name" value="DUF3752"/>
</dbReference>
<dbReference type="Pfam" id="PF12572">
    <property type="entry name" value="DUF3752"/>
    <property type="match status" value="1"/>
</dbReference>
<feature type="compositionally biased region" description="Basic residues" evidence="1">
    <location>
        <begin position="362"/>
        <end position="371"/>
    </location>
</feature>
<dbReference type="PANTHER" id="PTHR46370">
    <property type="entry name" value="GPALPP MOTIFS-CONTAINING PROTEIN 1"/>
    <property type="match status" value="1"/>
</dbReference>
<dbReference type="RefSeq" id="XP_025349493.1">
    <property type="nucleotide sequence ID" value="XM_025494835.1"/>
</dbReference>
<feature type="compositionally biased region" description="Basic and acidic residues" evidence="1">
    <location>
        <begin position="55"/>
        <end position="72"/>
    </location>
</feature>
<dbReference type="AlphaFoldDB" id="A0A316UD86"/>
<evidence type="ECO:0000313" key="3">
    <source>
        <dbReference type="EMBL" id="PWN22333.1"/>
    </source>
</evidence>
<evidence type="ECO:0000256" key="1">
    <source>
        <dbReference type="SAM" id="MobiDB-lite"/>
    </source>
</evidence>
<feature type="compositionally biased region" description="Basic and acidic residues" evidence="1">
    <location>
        <begin position="349"/>
        <end position="361"/>
    </location>
</feature>
<proteinExistence type="predicted"/>
<evidence type="ECO:0000313" key="4">
    <source>
        <dbReference type="Proteomes" id="UP000245942"/>
    </source>
</evidence>
<feature type="compositionally biased region" description="Basic and acidic residues" evidence="1">
    <location>
        <begin position="160"/>
        <end position="211"/>
    </location>
</feature>
<feature type="region of interest" description="Disordered" evidence="1">
    <location>
        <begin position="148"/>
        <end position="415"/>
    </location>
</feature>
<dbReference type="Proteomes" id="UP000245942">
    <property type="component" value="Unassembled WGS sequence"/>
</dbReference>
<feature type="compositionally biased region" description="Polar residues" evidence="1">
    <location>
        <begin position="110"/>
        <end position="124"/>
    </location>
</feature>